<keyword evidence="1" id="KW-0812">Transmembrane</keyword>
<dbReference type="InterPro" id="IPR021830">
    <property type="entry name" value="DUF3422"/>
</dbReference>
<accession>A0A7W7EPY5</accession>
<dbReference type="Pfam" id="PF11902">
    <property type="entry name" value="DUF3422"/>
    <property type="match status" value="1"/>
</dbReference>
<evidence type="ECO:0000313" key="2">
    <source>
        <dbReference type="EMBL" id="MBB4571713.1"/>
    </source>
</evidence>
<dbReference type="AlphaFoldDB" id="A0A7W7EPY5"/>
<comment type="caution">
    <text evidence="2">The sequence shown here is derived from an EMBL/GenBank/DDBJ whole genome shotgun (WGS) entry which is preliminary data.</text>
</comment>
<keyword evidence="1" id="KW-0472">Membrane</keyword>
<keyword evidence="3" id="KW-1185">Reference proteome</keyword>
<protein>
    <submittedName>
        <fullName evidence="2">Putative membrane-anchored protein</fullName>
    </submittedName>
</protein>
<gene>
    <name evidence="2" type="ORF">GGE60_005879</name>
</gene>
<dbReference type="EMBL" id="JACIIG010000035">
    <property type="protein sequence ID" value="MBB4571713.1"/>
    <property type="molecule type" value="Genomic_DNA"/>
</dbReference>
<organism evidence="2 3">
    <name type="scientific">Rhizobium leucaenae</name>
    <dbReference type="NCBI Taxonomy" id="29450"/>
    <lineage>
        <taxon>Bacteria</taxon>
        <taxon>Pseudomonadati</taxon>
        <taxon>Pseudomonadota</taxon>
        <taxon>Alphaproteobacteria</taxon>
        <taxon>Hyphomicrobiales</taxon>
        <taxon>Rhizobiaceae</taxon>
        <taxon>Rhizobium/Agrobacterium group</taxon>
        <taxon>Rhizobium</taxon>
    </lineage>
</organism>
<name>A0A7W7EPY5_9HYPH</name>
<keyword evidence="1" id="KW-1133">Transmembrane helix</keyword>
<reference evidence="2 3" key="1">
    <citation type="submission" date="2020-08" db="EMBL/GenBank/DDBJ databases">
        <title>Genomic Encyclopedia of Type Strains, Phase IV (KMG-V): Genome sequencing to study the core and pangenomes of soil and plant-associated prokaryotes.</title>
        <authorList>
            <person name="Whitman W."/>
        </authorList>
    </citation>
    <scope>NUCLEOTIDE SEQUENCE [LARGE SCALE GENOMIC DNA]</scope>
    <source>
        <strain evidence="2 3">SEMIA 492</strain>
    </source>
</reference>
<dbReference type="Proteomes" id="UP000543836">
    <property type="component" value="Unassembled WGS sequence"/>
</dbReference>
<evidence type="ECO:0000313" key="3">
    <source>
        <dbReference type="Proteomes" id="UP000543836"/>
    </source>
</evidence>
<evidence type="ECO:0000256" key="1">
    <source>
        <dbReference type="SAM" id="Phobius"/>
    </source>
</evidence>
<proteinExistence type="predicted"/>
<sequence>MWHVAIVRDVVAPRIPSELFGLEGVKTTGNGRHGIAGVGAGRLKWEAHSEFVTLTYIEPACPGQPLAPPMPFRKVVDATEGRVIAAVLVIVRTGEPPHSFGTEGDYVASKVGGGDAEVHSSFRLSDEGFVELHLFNKGLNAYRTGRMVRRLLEIETYRMMALLALPTAQQIVAELPELDQRLATLVDHLQAEEKVEKALLSEVTRLSSDILKLSANARQRFGATRAYADIVASRMLELREERVEQRQRICPFIDRRFQPAVRFVHAAERRLSEITERVGLASDLLRTSVQVQLEDQNAVLLKSMEERARVQVHIQQAVEGFSVIAISYYAVGLAKACLESVGELGLDVHAAKAAFFFTIPAVVFAVWVVIRHVRRNIAAGSPAH</sequence>
<feature type="transmembrane region" description="Helical" evidence="1">
    <location>
        <begin position="353"/>
        <end position="370"/>
    </location>
</feature>